<sequence length="103" mass="10753">MVMAKASKVDGNGGTASKRAVFVTSEKGGVGKSVTARALIDQLRTEGVRVAAYDADGSVGGLVRVLGIRDAHGNLVRDQDPVTGVDYYNVGLPRFCGRFRGLG</sequence>
<protein>
    <submittedName>
        <fullName evidence="2">Iron-sulfur cluster carrier protein</fullName>
    </submittedName>
</protein>
<dbReference type="Proteomes" id="UP000410984">
    <property type="component" value="Unassembled WGS sequence"/>
</dbReference>
<name>A0A509ELE4_9HYPH</name>
<dbReference type="InterPro" id="IPR027417">
    <property type="entry name" value="P-loop_NTPase"/>
</dbReference>
<keyword evidence="3" id="KW-1185">Reference proteome</keyword>
<reference evidence="2 3" key="1">
    <citation type="submission" date="2019-06" db="EMBL/GenBank/DDBJ databases">
        <authorList>
            <person name="Rodrigo-Torres L."/>
            <person name="Arahal R. D."/>
            <person name="Lucena T."/>
        </authorList>
    </citation>
    <scope>NUCLEOTIDE SEQUENCE [LARGE SCALE GENOMIC DNA]</scope>
    <source>
        <strain evidence="2 3">SB0023/3</strain>
    </source>
</reference>
<organism evidence="2 3">
    <name type="scientific">Methylobacterium symbioticum</name>
    <dbReference type="NCBI Taxonomy" id="2584084"/>
    <lineage>
        <taxon>Bacteria</taxon>
        <taxon>Pseudomonadati</taxon>
        <taxon>Pseudomonadota</taxon>
        <taxon>Alphaproteobacteria</taxon>
        <taxon>Hyphomicrobiales</taxon>
        <taxon>Methylobacteriaceae</taxon>
        <taxon>Methylobacterium</taxon>
    </lineage>
</organism>
<evidence type="ECO:0000313" key="3">
    <source>
        <dbReference type="Proteomes" id="UP000410984"/>
    </source>
</evidence>
<proteinExistence type="predicted"/>
<accession>A0A509ELE4</accession>
<dbReference type="SUPFAM" id="SSF52540">
    <property type="entry name" value="P-loop containing nucleoside triphosphate hydrolases"/>
    <property type="match status" value="1"/>
</dbReference>
<dbReference type="Gene3D" id="3.40.50.300">
    <property type="entry name" value="P-loop containing nucleotide triphosphate hydrolases"/>
    <property type="match status" value="1"/>
</dbReference>
<evidence type="ECO:0000313" key="2">
    <source>
        <dbReference type="EMBL" id="VUD74961.1"/>
    </source>
</evidence>
<feature type="domain" description="CobQ/CobB/MinD/ParA nucleotide binding" evidence="1">
    <location>
        <begin position="21"/>
        <end position="57"/>
    </location>
</feature>
<dbReference type="AlphaFoldDB" id="A0A509ELE4"/>
<dbReference type="Pfam" id="PF01656">
    <property type="entry name" value="CbiA"/>
    <property type="match status" value="1"/>
</dbReference>
<dbReference type="EMBL" id="CABFPH010000181">
    <property type="protein sequence ID" value="VUD74961.1"/>
    <property type="molecule type" value="Genomic_DNA"/>
</dbReference>
<evidence type="ECO:0000259" key="1">
    <source>
        <dbReference type="Pfam" id="PF01656"/>
    </source>
</evidence>
<dbReference type="InterPro" id="IPR002586">
    <property type="entry name" value="CobQ/CobB/MinD/ParA_Nub-bd_dom"/>
</dbReference>
<gene>
    <name evidence="2" type="ORF">MET9862_05597</name>
</gene>